<dbReference type="Proteomes" id="UP000054279">
    <property type="component" value="Unassembled WGS sequence"/>
</dbReference>
<keyword evidence="4" id="KW-0479">Metal-binding</keyword>
<dbReference type="AlphaFoldDB" id="A0A0C9V688"/>
<comment type="catalytic activity">
    <reaction evidence="6">
        <text>(3S)-3-hydroxy-3-methylglutaryl-CoA = acetoacetate + acetyl-CoA</text>
        <dbReference type="Rhea" id="RHEA:24404"/>
        <dbReference type="ChEBI" id="CHEBI:13705"/>
        <dbReference type="ChEBI" id="CHEBI:43074"/>
        <dbReference type="ChEBI" id="CHEBI:57288"/>
        <dbReference type="EC" id="4.1.3.4"/>
    </reaction>
</comment>
<evidence type="ECO:0000256" key="3">
    <source>
        <dbReference type="ARBA" id="ARBA00012910"/>
    </source>
</evidence>
<organism evidence="8 9">
    <name type="scientific">Sphaerobolus stellatus (strain SS14)</name>
    <dbReference type="NCBI Taxonomy" id="990650"/>
    <lineage>
        <taxon>Eukaryota</taxon>
        <taxon>Fungi</taxon>
        <taxon>Dikarya</taxon>
        <taxon>Basidiomycota</taxon>
        <taxon>Agaricomycotina</taxon>
        <taxon>Agaricomycetes</taxon>
        <taxon>Phallomycetidae</taxon>
        <taxon>Geastrales</taxon>
        <taxon>Sphaerobolaceae</taxon>
        <taxon>Sphaerobolus</taxon>
    </lineage>
</organism>
<dbReference type="PROSITE" id="PS01062">
    <property type="entry name" value="HMG_COA_LYASE"/>
    <property type="match status" value="1"/>
</dbReference>
<dbReference type="CDD" id="cd07938">
    <property type="entry name" value="DRE_TIM_HMGL"/>
    <property type="match status" value="1"/>
</dbReference>
<proteinExistence type="inferred from homology"/>
<name>A0A0C9V688_SPHS4</name>
<dbReference type="InterPro" id="IPR013785">
    <property type="entry name" value="Aldolase_TIM"/>
</dbReference>
<dbReference type="GO" id="GO:0046872">
    <property type="term" value="F:metal ion binding"/>
    <property type="evidence" value="ECO:0007669"/>
    <property type="project" value="UniProtKB-KW"/>
</dbReference>
<dbReference type="PANTHER" id="PTHR42738">
    <property type="entry name" value="HYDROXYMETHYLGLUTARYL-COA LYASE"/>
    <property type="match status" value="1"/>
</dbReference>
<dbReference type="InterPro" id="IPR000891">
    <property type="entry name" value="PYR_CT"/>
</dbReference>
<evidence type="ECO:0000256" key="2">
    <source>
        <dbReference type="ARBA" id="ARBA00009405"/>
    </source>
</evidence>
<keyword evidence="9" id="KW-1185">Reference proteome</keyword>
<comment type="pathway">
    <text evidence="1">Metabolic intermediate metabolism; (S)-3-hydroxy-3-methylglutaryl-CoA degradation; acetoacetate from (S)-3-hydroxy-3-methylglutaryl-CoA: step 1/1.</text>
</comment>
<accession>A0A0C9V688</accession>
<dbReference type="PROSITE" id="PS50991">
    <property type="entry name" value="PYR_CT"/>
    <property type="match status" value="1"/>
</dbReference>
<feature type="domain" description="Pyruvate carboxyltransferase" evidence="7">
    <location>
        <begin position="38"/>
        <end position="315"/>
    </location>
</feature>
<dbReference type="NCBIfam" id="NF004283">
    <property type="entry name" value="PRK05692.1"/>
    <property type="match status" value="1"/>
</dbReference>
<protein>
    <recommendedName>
        <fullName evidence="3">hydroxymethylglutaryl-CoA lyase</fullName>
        <ecNumber evidence="3">4.1.3.4</ecNumber>
    </recommendedName>
</protein>
<dbReference type="Gene3D" id="3.20.20.70">
    <property type="entry name" value="Aldolase class I"/>
    <property type="match status" value="1"/>
</dbReference>
<dbReference type="EC" id="4.1.3.4" evidence="3"/>
<sequence length="354" mass="38165">MLSRVLGATTRSNFTSKHKLAQASRRTYAQVTSPPNFVRIVEVGPRDGLQNEKSVISTETKIELIERLQKAGLSIIEAGSFVSPKWVPQMAGTSEVLTGIQQLPNVRYPVLVPNMKGLESLLELLHSSSNRNPPLTNEIAIFTAASESFSKANTNKSIADSLDTLAKVTERALEEGLLVRGYISVVDTCPFEGRTDPVKVRDVAEKLKEMGCYEISLGDTVGTAVPATVTNLINEVTKRVYISQLAGHFHDTFGMATANVIAAVNSGIRVIDSSVAGLGGCPYSPGATGNVATEDINHALTGAGFETGINTELLVETGAWISSQLSRRNESRAGVAWLAKRERERRKREGTAKL</sequence>
<dbReference type="HOGENOM" id="CLU_022138_3_1_1"/>
<evidence type="ECO:0000256" key="5">
    <source>
        <dbReference type="ARBA" id="ARBA00023239"/>
    </source>
</evidence>
<dbReference type="PANTHER" id="PTHR42738:SF7">
    <property type="entry name" value="HYDROXYMETHYLGLUTARYL-COA LYASE"/>
    <property type="match status" value="1"/>
</dbReference>
<dbReference type="GO" id="GO:0046951">
    <property type="term" value="P:ketone body biosynthetic process"/>
    <property type="evidence" value="ECO:0007669"/>
    <property type="project" value="TreeGrafter"/>
</dbReference>
<evidence type="ECO:0000256" key="4">
    <source>
        <dbReference type="ARBA" id="ARBA00022723"/>
    </source>
</evidence>
<dbReference type="FunFam" id="3.20.20.70:FF:000071">
    <property type="entry name" value="Hydroxymethylglutaryl-CoA lyase"/>
    <property type="match status" value="1"/>
</dbReference>
<dbReference type="OrthoDB" id="1905920at2759"/>
<evidence type="ECO:0000313" key="8">
    <source>
        <dbReference type="EMBL" id="KIJ37107.1"/>
    </source>
</evidence>
<dbReference type="EMBL" id="KN837172">
    <property type="protein sequence ID" value="KIJ37107.1"/>
    <property type="molecule type" value="Genomic_DNA"/>
</dbReference>
<evidence type="ECO:0000259" key="7">
    <source>
        <dbReference type="PROSITE" id="PS50991"/>
    </source>
</evidence>
<dbReference type="InterPro" id="IPR000138">
    <property type="entry name" value="HMG_CoA_lyase_AS"/>
</dbReference>
<dbReference type="SUPFAM" id="SSF51569">
    <property type="entry name" value="Aldolase"/>
    <property type="match status" value="1"/>
</dbReference>
<evidence type="ECO:0000256" key="6">
    <source>
        <dbReference type="ARBA" id="ARBA00049877"/>
    </source>
</evidence>
<evidence type="ECO:0000256" key="1">
    <source>
        <dbReference type="ARBA" id="ARBA00005143"/>
    </source>
</evidence>
<reference evidence="8 9" key="1">
    <citation type="submission" date="2014-06" db="EMBL/GenBank/DDBJ databases">
        <title>Evolutionary Origins and Diversification of the Mycorrhizal Mutualists.</title>
        <authorList>
            <consortium name="DOE Joint Genome Institute"/>
            <consortium name="Mycorrhizal Genomics Consortium"/>
            <person name="Kohler A."/>
            <person name="Kuo A."/>
            <person name="Nagy L.G."/>
            <person name="Floudas D."/>
            <person name="Copeland A."/>
            <person name="Barry K.W."/>
            <person name="Cichocki N."/>
            <person name="Veneault-Fourrey C."/>
            <person name="LaButti K."/>
            <person name="Lindquist E.A."/>
            <person name="Lipzen A."/>
            <person name="Lundell T."/>
            <person name="Morin E."/>
            <person name="Murat C."/>
            <person name="Riley R."/>
            <person name="Ohm R."/>
            <person name="Sun H."/>
            <person name="Tunlid A."/>
            <person name="Henrissat B."/>
            <person name="Grigoriev I.V."/>
            <person name="Hibbett D.S."/>
            <person name="Martin F."/>
        </authorList>
    </citation>
    <scope>NUCLEOTIDE SEQUENCE [LARGE SCALE GENOMIC DNA]</scope>
    <source>
        <strain evidence="8 9">SS14</strain>
    </source>
</reference>
<dbReference type="Pfam" id="PF00682">
    <property type="entry name" value="HMGL-like"/>
    <property type="match status" value="1"/>
</dbReference>
<dbReference type="GO" id="GO:0004419">
    <property type="term" value="F:hydroxymethylglutaryl-CoA lyase activity"/>
    <property type="evidence" value="ECO:0007669"/>
    <property type="project" value="UniProtKB-EC"/>
</dbReference>
<dbReference type="InterPro" id="IPR043594">
    <property type="entry name" value="HMGL"/>
</dbReference>
<dbReference type="UniPathway" id="UPA00896">
    <property type="reaction ID" value="UER00863"/>
</dbReference>
<comment type="similarity">
    <text evidence="2">Belongs to the HMG-CoA lyase family.</text>
</comment>
<keyword evidence="5" id="KW-0456">Lyase</keyword>
<gene>
    <name evidence="8" type="ORF">M422DRAFT_33958</name>
</gene>
<evidence type="ECO:0000313" key="9">
    <source>
        <dbReference type="Proteomes" id="UP000054279"/>
    </source>
</evidence>
<dbReference type="GO" id="GO:0006552">
    <property type="term" value="P:L-leucine catabolic process"/>
    <property type="evidence" value="ECO:0007669"/>
    <property type="project" value="TreeGrafter"/>
</dbReference>